<keyword evidence="1 4" id="KW-0732">Signal</keyword>
<dbReference type="Proteomes" id="UP000182977">
    <property type="component" value="Chromosome I"/>
</dbReference>
<dbReference type="GO" id="GO:0030288">
    <property type="term" value="C:outer membrane-bounded periplasmic space"/>
    <property type="evidence" value="ECO:0007669"/>
    <property type="project" value="TreeGrafter"/>
</dbReference>
<feature type="binding site" evidence="2">
    <location>
        <position position="241"/>
    </location>
    <ligand>
        <name>Fe cation</name>
        <dbReference type="ChEBI" id="CHEBI:24875"/>
    </ligand>
</feature>
<dbReference type="STRING" id="419479.SAMN04488563_5817"/>
<dbReference type="SUPFAM" id="SSF53850">
    <property type="entry name" value="Periplasmic binding protein-like II"/>
    <property type="match status" value="1"/>
</dbReference>
<reference evidence="6" key="1">
    <citation type="submission" date="2016-10" db="EMBL/GenBank/DDBJ databases">
        <authorList>
            <person name="Varghese N."/>
            <person name="Submissions S."/>
        </authorList>
    </citation>
    <scope>NUCLEOTIDE SEQUENCE [LARGE SCALE GENOMIC DNA]</scope>
    <source>
        <strain evidence="6">DSM 45079</strain>
    </source>
</reference>
<evidence type="ECO:0000256" key="2">
    <source>
        <dbReference type="PIRSR" id="PIRSR002825-1"/>
    </source>
</evidence>
<evidence type="ECO:0000256" key="4">
    <source>
        <dbReference type="SAM" id="SignalP"/>
    </source>
</evidence>
<dbReference type="EMBL" id="LT629791">
    <property type="protein sequence ID" value="SDU78589.1"/>
    <property type="molecule type" value="Genomic_DNA"/>
</dbReference>
<dbReference type="InterPro" id="IPR026045">
    <property type="entry name" value="Ferric-bd"/>
</dbReference>
<dbReference type="PANTHER" id="PTHR30006:SF25">
    <property type="entry name" value="PHOSPHOGLYCERATE TRANSPORT REGULATORY PROTEIN PGTC"/>
    <property type="match status" value="1"/>
</dbReference>
<proteinExistence type="predicted"/>
<accession>A0A1H2LCD6</accession>
<organism evidence="5 6">
    <name type="scientific">Jiangella alkaliphila</name>
    <dbReference type="NCBI Taxonomy" id="419479"/>
    <lineage>
        <taxon>Bacteria</taxon>
        <taxon>Bacillati</taxon>
        <taxon>Actinomycetota</taxon>
        <taxon>Actinomycetes</taxon>
        <taxon>Jiangellales</taxon>
        <taxon>Jiangellaceae</taxon>
        <taxon>Jiangella</taxon>
    </lineage>
</organism>
<dbReference type="AlphaFoldDB" id="A0A1H2LCD6"/>
<dbReference type="PANTHER" id="PTHR30006">
    <property type="entry name" value="THIAMINE-BINDING PERIPLASMIC PROTEIN-RELATED"/>
    <property type="match status" value="1"/>
</dbReference>
<dbReference type="Pfam" id="PF13343">
    <property type="entry name" value="SBP_bac_6"/>
    <property type="match status" value="1"/>
</dbReference>
<feature type="binding site" evidence="2">
    <location>
        <position position="242"/>
    </location>
    <ligand>
        <name>Fe cation</name>
        <dbReference type="ChEBI" id="CHEBI:24875"/>
    </ligand>
</feature>
<dbReference type="OrthoDB" id="9769567at2"/>
<sequence length="353" mass="36633">MRSLRPGLLAATLGGLLLLSACGDDSEPAAQPGDDATEEPAGDDAAGSVVVYSGRDEELVGPLIEQFEEASGITVEVRYAGTTELAAQLLEEGERTPADVFLSQDAGALGALASAGRLATLPDEVTSAVAPEYSSRDGSWVALTGRARVIAYDSQTYTADQVPGDVLALTDPQWRGQVAIAPTNASFQSFVTALRVTEGEDVARAWLEGLIANEAQIHPGNGQILEAVNAGTAGLGLINHYYWAGYESDPAALRVQLKFGDPGSVSALVNTSGVGIVSEAAESEAAHEFVDFLLSEQAQTYFAEETAEYPLIDGIDGPAGVPALADLGAPDLDLSELESLEDTVALLTEVGLL</sequence>
<dbReference type="PIRSF" id="PIRSF002825">
    <property type="entry name" value="CfbpA"/>
    <property type="match status" value="1"/>
</dbReference>
<name>A0A1H2LCD6_9ACTN</name>
<keyword evidence="2" id="KW-0479">Metal-binding</keyword>
<keyword evidence="2" id="KW-0408">Iron</keyword>
<evidence type="ECO:0000256" key="3">
    <source>
        <dbReference type="SAM" id="MobiDB-lite"/>
    </source>
</evidence>
<protein>
    <submittedName>
        <fullName evidence="5">Iron(III) transport system substrate-binding protein</fullName>
    </submittedName>
</protein>
<dbReference type="Gene3D" id="3.40.190.10">
    <property type="entry name" value="Periplasmic binding protein-like II"/>
    <property type="match status" value="2"/>
</dbReference>
<evidence type="ECO:0000256" key="1">
    <source>
        <dbReference type="ARBA" id="ARBA00022729"/>
    </source>
</evidence>
<evidence type="ECO:0000313" key="5">
    <source>
        <dbReference type="EMBL" id="SDU78589.1"/>
    </source>
</evidence>
<feature type="signal peptide" evidence="4">
    <location>
        <begin position="1"/>
        <end position="23"/>
    </location>
</feature>
<keyword evidence="6" id="KW-1185">Reference proteome</keyword>
<dbReference type="PROSITE" id="PS51257">
    <property type="entry name" value="PROKAR_LIPOPROTEIN"/>
    <property type="match status" value="1"/>
</dbReference>
<evidence type="ECO:0000313" key="6">
    <source>
        <dbReference type="Proteomes" id="UP000182977"/>
    </source>
</evidence>
<gene>
    <name evidence="5" type="ORF">SAMN04488563_5817</name>
</gene>
<feature type="chain" id="PRO_5039136592" evidence="4">
    <location>
        <begin position="24"/>
        <end position="353"/>
    </location>
</feature>
<dbReference type="GO" id="GO:0046872">
    <property type="term" value="F:metal ion binding"/>
    <property type="evidence" value="ECO:0007669"/>
    <property type="project" value="UniProtKB-KW"/>
</dbReference>
<dbReference type="RefSeq" id="WP_046770755.1">
    <property type="nucleotide sequence ID" value="NZ_LBMC01000032.1"/>
</dbReference>
<feature type="region of interest" description="Disordered" evidence="3">
    <location>
        <begin position="24"/>
        <end position="45"/>
    </location>
</feature>